<dbReference type="AlphaFoldDB" id="A0A6C0BMR4"/>
<reference evidence="1" key="1">
    <citation type="journal article" date="2020" name="Nature">
        <title>Giant virus diversity and host interactions through global metagenomics.</title>
        <authorList>
            <person name="Schulz F."/>
            <person name="Roux S."/>
            <person name="Paez-Espino D."/>
            <person name="Jungbluth S."/>
            <person name="Walsh D.A."/>
            <person name="Denef V.J."/>
            <person name="McMahon K.D."/>
            <person name="Konstantinidis K.T."/>
            <person name="Eloe-Fadrosh E.A."/>
            <person name="Kyrpides N.C."/>
            <person name="Woyke T."/>
        </authorList>
    </citation>
    <scope>NUCLEOTIDE SEQUENCE</scope>
    <source>
        <strain evidence="1">GVMAG-M-3300017651-5</strain>
    </source>
</reference>
<accession>A0A6C0BMR4</accession>
<sequence length="212" mass="23828">MSQGELEYNEAIERVYDITSKFKPPGMDTNIIGDTMRTVMNMSRVKESLMVGDSNDTSNVGGHVRDILEMDEVKDILTNMNQSQCHNPTPQDTLKQYISKLRSKIEVAERLLLDPSITLSQVNLLINDKDDTDDDLLSLVLSSGEDEQDKIVDIATDFVTDITTSDAPVYHMFSALLKMSSMQRESNGLNVQEIEEVNDHSTHVEDIVDEVD</sequence>
<organism evidence="1">
    <name type="scientific">viral metagenome</name>
    <dbReference type="NCBI Taxonomy" id="1070528"/>
    <lineage>
        <taxon>unclassified sequences</taxon>
        <taxon>metagenomes</taxon>
        <taxon>organismal metagenomes</taxon>
    </lineage>
</organism>
<proteinExistence type="predicted"/>
<dbReference type="EMBL" id="MN739195">
    <property type="protein sequence ID" value="QHS93031.1"/>
    <property type="molecule type" value="Genomic_DNA"/>
</dbReference>
<evidence type="ECO:0000313" key="1">
    <source>
        <dbReference type="EMBL" id="QHS93031.1"/>
    </source>
</evidence>
<name>A0A6C0BMR4_9ZZZZ</name>
<protein>
    <submittedName>
        <fullName evidence="1">Uncharacterized protein</fullName>
    </submittedName>
</protein>